<dbReference type="InterPro" id="IPR015947">
    <property type="entry name" value="PUA-like_sf"/>
</dbReference>
<protein>
    <recommendedName>
        <fullName evidence="4 12">Ribosomal RNA small subunit methyltransferase E</fullName>
        <ecNumber evidence="3 12">2.1.1.193</ecNumber>
    </recommendedName>
</protein>
<dbReference type="PIRSF" id="PIRSF015601">
    <property type="entry name" value="MTase_slr0722"/>
    <property type="match status" value="1"/>
</dbReference>
<evidence type="ECO:0000256" key="9">
    <source>
        <dbReference type="ARBA" id="ARBA00022691"/>
    </source>
</evidence>
<dbReference type="PANTHER" id="PTHR30027">
    <property type="entry name" value="RIBOSOMAL RNA SMALL SUBUNIT METHYLTRANSFERASE E"/>
    <property type="match status" value="1"/>
</dbReference>
<comment type="similarity">
    <text evidence="2 12">Belongs to the RNA methyltransferase RsmE family.</text>
</comment>
<evidence type="ECO:0000256" key="2">
    <source>
        <dbReference type="ARBA" id="ARBA00005528"/>
    </source>
</evidence>
<comment type="function">
    <text evidence="10 12">Specifically methylates the N3 position of the uracil ring of uridine 1498 (m3U1498) in 16S rRNA. Acts on the fully assembled 30S ribosomal subunit.</text>
</comment>
<keyword evidence="5 12" id="KW-0963">Cytoplasm</keyword>
<dbReference type="Pfam" id="PF20260">
    <property type="entry name" value="PUA_4"/>
    <property type="match status" value="1"/>
</dbReference>
<keyword evidence="9 12" id="KW-0949">S-adenosyl-L-methionine</keyword>
<dbReference type="RefSeq" id="WP_272436727.1">
    <property type="nucleotide sequence ID" value="NZ_JAMQKB010000009.1"/>
</dbReference>
<evidence type="ECO:0000256" key="12">
    <source>
        <dbReference type="PIRNR" id="PIRNR015601"/>
    </source>
</evidence>
<evidence type="ECO:0000256" key="1">
    <source>
        <dbReference type="ARBA" id="ARBA00004496"/>
    </source>
</evidence>
<dbReference type="InterPro" id="IPR046886">
    <property type="entry name" value="RsmE_MTase_dom"/>
</dbReference>
<dbReference type="AlphaFoldDB" id="A0A9X3WVM9"/>
<evidence type="ECO:0000256" key="7">
    <source>
        <dbReference type="ARBA" id="ARBA00022603"/>
    </source>
</evidence>
<dbReference type="PANTHER" id="PTHR30027:SF3">
    <property type="entry name" value="16S RRNA (URACIL(1498)-N(3))-METHYLTRANSFERASE"/>
    <property type="match status" value="1"/>
</dbReference>
<dbReference type="Proteomes" id="UP001145050">
    <property type="component" value="Unassembled WGS sequence"/>
</dbReference>
<comment type="subcellular location">
    <subcellularLocation>
        <location evidence="1 12">Cytoplasm</location>
    </subcellularLocation>
</comment>
<keyword evidence="6 12" id="KW-0698">rRNA processing</keyword>
<dbReference type="InterPro" id="IPR029028">
    <property type="entry name" value="Alpha/beta_knot_MTases"/>
</dbReference>
<reference evidence="15" key="1">
    <citation type="submission" date="2022-06" db="EMBL/GenBank/DDBJ databases">
        <title>Aquibacillus sp. a new bacterium isolated from soil saline samples.</title>
        <authorList>
            <person name="Galisteo C."/>
            <person name="De La Haba R."/>
            <person name="Sanchez-Porro C."/>
            <person name="Ventosa A."/>
        </authorList>
    </citation>
    <scope>NUCLEOTIDE SEQUENCE</scope>
    <source>
        <strain evidence="15">3ASR75-11</strain>
    </source>
</reference>
<evidence type="ECO:0000256" key="6">
    <source>
        <dbReference type="ARBA" id="ARBA00022552"/>
    </source>
</evidence>
<feature type="domain" description="Ribosomal RNA small subunit methyltransferase E PUA-like" evidence="14">
    <location>
        <begin position="18"/>
        <end position="60"/>
    </location>
</feature>
<evidence type="ECO:0000256" key="4">
    <source>
        <dbReference type="ARBA" id="ARBA00013673"/>
    </source>
</evidence>
<sequence>MQRYFVSEENLLSDKIVIKGEDVHHIVKVMRMNEGDKIICNVLDGRAAVCQIQSVSDASVVTTVLTWETNYTQLPINVTIAQGLPKGDKLELVLQKGTELGAHEFLPFQAQRSIVKWDSKKMKKKMERYRKIVKEASEQSHRNNVPSILSVASFTELLTYSSKFNHKIVAFEEEARSPHYRKLSEAINQMKPNESILACVGPEGGFSDEEIQSLKKHGFHTVRLGPRILRTETAPLYLLACISYHFEELR</sequence>
<evidence type="ECO:0000256" key="5">
    <source>
        <dbReference type="ARBA" id="ARBA00022490"/>
    </source>
</evidence>
<name>A0A9X3WVM9_9BACI</name>
<feature type="domain" description="Ribosomal RNA small subunit methyltransferase E methyltransferase" evidence="13">
    <location>
        <begin position="73"/>
        <end position="242"/>
    </location>
</feature>
<comment type="caution">
    <text evidence="15">The sequence shown here is derived from an EMBL/GenBank/DDBJ whole genome shotgun (WGS) entry which is preliminary data.</text>
</comment>
<dbReference type="NCBIfam" id="NF008692">
    <property type="entry name" value="PRK11713.1-5"/>
    <property type="match status" value="1"/>
</dbReference>
<dbReference type="NCBIfam" id="NF008691">
    <property type="entry name" value="PRK11713.1-4"/>
    <property type="match status" value="1"/>
</dbReference>
<keyword evidence="7 12" id="KW-0489">Methyltransferase</keyword>
<dbReference type="EC" id="2.1.1.193" evidence="3 12"/>
<dbReference type="CDD" id="cd18084">
    <property type="entry name" value="RsmE-like"/>
    <property type="match status" value="1"/>
</dbReference>
<dbReference type="InterPro" id="IPR029026">
    <property type="entry name" value="tRNA_m1G_MTases_N"/>
</dbReference>
<dbReference type="SUPFAM" id="SSF75217">
    <property type="entry name" value="alpha/beta knot"/>
    <property type="match status" value="1"/>
</dbReference>
<keyword evidence="16" id="KW-1185">Reference proteome</keyword>
<dbReference type="NCBIfam" id="TIGR00046">
    <property type="entry name" value="RsmE family RNA methyltransferase"/>
    <property type="match status" value="1"/>
</dbReference>
<dbReference type="InterPro" id="IPR046887">
    <property type="entry name" value="RsmE_PUA-like"/>
</dbReference>
<evidence type="ECO:0000259" key="14">
    <source>
        <dbReference type="Pfam" id="PF20260"/>
    </source>
</evidence>
<evidence type="ECO:0000313" key="15">
    <source>
        <dbReference type="EMBL" id="MDC3424921.1"/>
    </source>
</evidence>
<evidence type="ECO:0000259" key="13">
    <source>
        <dbReference type="Pfam" id="PF04452"/>
    </source>
</evidence>
<dbReference type="InterPro" id="IPR006700">
    <property type="entry name" value="RsmE"/>
</dbReference>
<dbReference type="SUPFAM" id="SSF88697">
    <property type="entry name" value="PUA domain-like"/>
    <property type="match status" value="1"/>
</dbReference>
<proteinExistence type="inferred from homology"/>
<evidence type="ECO:0000256" key="3">
    <source>
        <dbReference type="ARBA" id="ARBA00012328"/>
    </source>
</evidence>
<comment type="catalytic activity">
    <reaction evidence="11 12">
        <text>uridine(1498) in 16S rRNA + S-adenosyl-L-methionine = N(3)-methyluridine(1498) in 16S rRNA + S-adenosyl-L-homocysteine + H(+)</text>
        <dbReference type="Rhea" id="RHEA:42920"/>
        <dbReference type="Rhea" id="RHEA-COMP:10283"/>
        <dbReference type="Rhea" id="RHEA-COMP:10284"/>
        <dbReference type="ChEBI" id="CHEBI:15378"/>
        <dbReference type="ChEBI" id="CHEBI:57856"/>
        <dbReference type="ChEBI" id="CHEBI:59789"/>
        <dbReference type="ChEBI" id="CHEBI:65315"/>
        <dbReference type="ChEBI" id="CHEBI:74502"/>
        <dbReference type="EC" id="2.1.1.193"/>
    </reaction>
</comment>
<organism evidence="15 16">
    <name type="scientific">Terrihalobacillus insolitus</name>
    <dbReference type="NCBI Taxonomy" id="2950438"/>
    <lineage>
        <taxon>Bacteria</taxon>
        <taxon>Bacillati</taxon>
        <taxon>Bacillota</taxon>
        <taxon>Bacilli</taxon>
        <taxon>Bacillales</taxon>
        <taxon>Bacillaceae</taxon>
        <taxon>Terrihalobacillus</taxon>
    </lineage>
</organism>
<dbReference type="GO" id="GO:0070475">
    <property type="term" value="P:rRNA base methylation"/>
    <property type="evidence" value="ECO:0007669"/>
    <property type="project" value="TreeGrafter"/>
</dbReference>
<dbReference type="GO" id="GO:0005737">
    <property type="term" value="C:cytoplasm"/>
    <property type="evidence" value="ECO:0007669"/>
    <property type="project" value="UniProtKB-SubCell"/>
</dbReference>
<dbReference type="EMBL" id="JAMQKB010000009">
    <property type="protein sequence ID" value="MDC3424921.1"/>
    <property type="molecule type" value="Genomic_DNA"/>
</dbReference>
<dbReference type="Gene3D" id="3.40.1280.10">
    <property type="match status" value="1"/>
</dbReference>
<gene>
    <name evidence="15" type="ORF">NC797_10405</name>
</gene>
<dbReference type="GO" id="GO:0070042">
    <property type="term" value="F:rRNA (uridine-N3-)-methyltransferase activity"/>
    <property type="evidence" value="ECO:0007669"/>
    <property type="project" value="TreeGrafter"/>
</dbReference>
<accession>A0A9X3WVM9</accession>
<dbReference type="Pfam" id="PF04452">
    <property type="entry name" value="Methyltrans_RNA"/>
    <property type="match status" value="1"/>
</dbReference>
<evidence type="ECO:0000256" key="11">
    <source>
        <dbReference type="ARBA" id="ARBA00047944"/>
    </source>
</evidence>
<dbReference type="Gene3D" id="2.40.240.20">
    <property type="entry name" value="Hypothetical PUA domain-like, domain 1"/>
    <property type="match status" value="1"/>
</dbReference>
<keyword evidence="8 12" id="KW-0808">Transferase</keyword>
<evidence type="ECO:0000256" key="10">
    <source>
        <dbReference type="ARBA" id="ARBA00025699"/>
    </source>
</evidence>
<evidence type="ECO:0000256" key="8">
    <source>
        <dbReference type="ARBA" id="ARBA00022679"/>
    </source>
</evidence>
<evidence type="ECO:0000313" key="16">
    <source>
        <dbReference type="Proteomes" id="UP001145050"/>
    </source>
</evidence>